<evidence type="ECO:0000313" key="1">
    <source>
        <dbReference type="EMBL" id="AGP39728.1"/>
    </source>
</evidence>
<dbReference type="STRING" id="1254432.SCE1572_37680"/>
<dbReference type="PATRIC" id="fig|1254432.3.peg.8541"/>
<gene>
    <name evidence="1" type="ORF">SCE1572_37680</name>
</gene>
<organism evidence="1 2">
    <name type="scientific">Sorangium cellulosum So0157-2</name>
    <dbReference type="NCBI Taxonomy" id="1254432"/>
    <lineage>
        <taxon>Bacteria</taxon>
        <taxon>Pseudomonadati</taxon>
        <taxon>Myxococcota</taxon>
        <taxon>Polyangia</taxon>
        <taxon>Polyangiales</taxon>
        <taxon>Polyangiaceae</taxon>
        <taxon>Sorangium</taxon>
    </lineage>
</organism>
<proteinExistence type="predicted"/>
<evidence type="ECO:0000313" key="2">
    <source>
        <dbReference type="Proteomes" id="UP000014803"/>
    </source>
</evidence>
<protein>
    <submittedName>
        <fullName evidence="1">Uncharacterized protein</fullName>
    </submittedName>
</protein>
<dbReference type="HOGENOM" id="CLU_1926200_0_0_7"/>
<reference evidence="1 2" key="1">
    <citation type="journal article" date="2013" name="Sci. Rep.">
        <title>Extraordinary expansion of a Sorangium cellulosum genome from an alkaline milieu.</title>
        <authorList>
            <person name="Han K."/>
            <person name="Li Z.F."/>
            <person name="Peng R."/>
            <person name="Zhu L.P."/>
            <person name="Zhou T."/>
            <person name="Wang L.G."/>
            <person name="Li S.G."/>
            <person name="Zhang X.B."/>
            <person name="Hu W."/>
            <person name="Wu Z.H."/>
            <person name="Qin N."/>
            <person name="Li Y.Z."/>
        </authorList>
    </citation>
    <scope>NUCLEOTIDE SEQUENCE [LARGE SCALE GENOMIC DNA]</scope>
    <source>
        <strain evidence="1 2">So0157-2</strain>
    </source>
</reference>
<sequence length="158" mass="17080">MRRGPWMASQSNRRVEAVHLASWGSEESSVGLPPTTTYADWLDAGSRVFRVDVPNVEPLDVLLLDCSFTLEFLASGTNDQARVRLVAVAPNGSTVVPTGAHVASELRNSRAPVAISGFLVAAQAGTYRIKLQGKPRNGDPGQLGIYDAFVLRVLHLKR</sequence>
<name>S4YAA8_SORCE</name>
<dbReference type="AlphaFoldDB" id="S4YAA8"/>
<dbReference type="KEGG" id="scu:SCE1572_37680"/>
<accession>S4YAA8</accession>
<dbReference type="EMBL" id="CP003969">
    <property type="protein sequence ID" value="AGP39728.1"/>
    <property type="molecule type" value="Genomic_DNA"/>
</dbReference>
<dbReference type="Proteomes" id="UP000014803">
    <property type="component" value="Chromosome"/>
</dbReference>